<proteinExistence type="predicted"/>
<reference evidence="1" key="1">
    <citation type="journal article" date="2021" name="Proc. Natl. Acad. Sci. U.S.A.">
        <title>A Catalog of Tens of Thousands of Viruses from Human Metagenomes Reveals Hidden Associations with Chronic Diseases.</title>
        <authorList>
            <person name="Tisza M.J."/>
            <person name="Buck C.B."/>
        </authorList>
    </citation>
    <scope>NUCLEOTIDE SEQUENCE</scope>
    <source>
        <strain evidence="1">CtLNL10</strain>
    </source>
</reference>
<sequence>MNTLLIFRLYHGSYNSYVAYTLYDSAYTLFTHFTVYHTHFYTLFVLKYVRFYRDLYFYQSGSNRLFYCISAVFPTVRKELSGKHNN</sequence>
<accession>A0A8S5Q3B7</accession>
<evidence type="ECO:0000313" key="1">
    <source>
        <dbReference type="EMBL" id="DAE13823.1"/>
    </source>
</evidence>
<dbReference type="EMBL" id="BK015570">
    <property type="protein sequence ID" value="DAE13823.1"/>
    <property type="molecule type" value="Genomic_DNA"/>
</dbReference>
<name>A0A8S5Q3B7_9CAUD</name>
<protein>
    <submittedName>
        <fullName evidence="1">Uncharacterized protein</fullName>
    </submittedName>
</protein>
<organism evidence="1">
    <name type="scientific">Siphoviridae sp. ctLNL10</name>
    <dbReference type="NCBI Taxonomy" id="2825453"/>
    <lineage>
        <taxon>Viruses</taxon>
        <taxon>Duplodnaviria</taxon>
        <taxon>Heunggongvirae</taxon>
        <taxon>Uroviricota</taxon>
        <taxon>Caudoviricetes</taxon>
    </lineage>
</organism>